<accession>A0A6B0TXF7</accession>
<organism evidence="2">
    <name type="scientific">Ixodes ricinus</name>
    <name type="common">Common tick</name>
    <name type="synonym">Acarus ricinus</name>
    <dbReference type="NCBI Taxonomy" id="34613"/>
    <lineage>
        <taxon>Eukaryota</taxon>
        <taxon>Metazoa</taxon>
        <taxon>Ecdysozoa</taxon>
        <taxon>Arthropoda</taxon>
        <taxon>Chelicerata</taxon>
        <taxon>Arachnida</taxon>
        <taxon>Acari</taxon>
        <taxon>Parasitiformes</taxon>
        <taxon>Ixodida</taxon>
        <taxon>Ixodoidea</taxon>
        <taxon>Ixodidae</taxon>
        <taxon>Ixodinae</taxon>
        <taxon>Ixodes</taxon>
    </lineage>
</organism>
<keyword evidence="1" id="KW-0732">Signal</keyword>
<sequence length="82" mass="8595">MSCAWSIGTLFPDSVVGAAILVLVRSGRSCRSSWFGIATSSALDSVLGGSCNIALLCCKLFKMEDGKAFLVTSDTASDSWKP</sequence>
<evidence type="ECO:0000256" key="1">
    <source>
        <dbReference type="SAM" id="SignalP"/>
    </source>
</evidence>
<dbReference type="EMBL" id="GIFC01002659">
    <property type="protein sequence ID" value="MXU84742.1"/>
    <property type="molecule type" value="Transcribed_RNA"/>
</dbReference>
<feature type="signal peptide" evidence="1">
    <location>
        <begin position="1"/>
        <end position="17"/>
    </location>
</feature>
<dbReference type="AlphaFoldDB" id="A0A6B0TXF7"/>
<reference evidence="2" key="1">
    <citation type="submission" date="2019-12" db="EMBL/GenBank/DDBJ databases">
        <title>An insight into the sialome of adult female Ixodes ricinus ticks feeding for 6 days.</title>
        <authorList>
            <person name="Perner J."/>
            <person name="Ribeiro J.M.C."/>
        </authorList>
    </citation>
    <scope>NUCLEOTIDE SEQUENCE</scope>
    <source>
        <strain evidence="2">Semi-engorged</strain>
        <tissue evidence="2">Salivary glands</tissue>
    </source>
</reference>
<protein>
    <submittedName>
        <fullName evidence="2">Putative secreted protein</fullName>
    </submittedName>
</protein>
<name>A0A6B0TXF7_IXORI</name>
<proteinExistence type="predicted"/>
<evidence type="ECO:0000313" key="2">
    <source>
        <dbReference type="EMBL" id="MXU84742.1"/>
    </source>
</evidence>
<feature type="chain" id="PRO_5025607062" evidence="1">
    <location>
        <begin position="18"/>
        <end position="82"/>
    </location>
</feature>